<evidence type="ECO:0000256" key="7">
    <source>
        <dbReference type="ARBA" id="ARBA00022982"/>
    </source>
</evidence>
<gene>
    <name evidence="11" type="ORF">EKG39_17860</name>
</gene>
<evidence type="ECO:0000256" key="1">
    <source>
        <dbReference type="ARBA" id="ARBA00001926"/>
    </source>
</evidence>
<dbReference type="InterPro" id="IPR012286">
    <property type="entry name" value="Tetrahaem_cytochrome"/>
</dbReference>
<evidence type="ECO:0000256" key="6">
    <source>
        <dbReference type="ARBA" id="ARBA00022764"/>
    </source>
</evidence>
<evidence type="ECO:0000256" key="3">
    <source>
        <dbReference type="ARBA" id="ARBA00022448"/>
    </source>
</evidence>
<organism evidence="11 12">
    <name type="scientific">Shewanella atlantica</name>
    <dbReference type="NCBI Taxonomy" id="271099"/>
    <lineage>
        <taxon>Bacteria</taxon>
        <taxon>Pseudomonadati</taxon>
        <taxon>Pseudomonadota</taxon>
        <taxon>Gammaproteobacteria</taxon>
        <taxon>Alteromonadales</taxon>
        <taxon>Shewanellaceae</taxon>
        <taxon>Shewanella</taxon>
    </lineage>
</organism>
<feature type="chain" id="PRO_5018743456" evidence="9">
    <location>
        <begin position="24"/>
        <end position="118"/>
    </location>
</feature>
<evidence type="ECO:0000313" key="12">
    <source>
        <dbReference type="Proteomes" id="UP000282060"/>
    </source>
</evidence>
<comment type="caution">
    <text evidence="11">The sequence shown here is derived from an EMBL/GenBank/DDBJ whole genome shotgun (WGS) entry which is preliminary data.</text>
</comment>
<dbReference type="EMBL" id="RXNV01000011">
    <property type="protein sequence ID" value="RTR28950.1"/>
    <property type="molecule type" value="Genomic_DNA"/>
</dbReference>
<dbReference type="Pfam" id="PF14537">
    <property type="entry name" value="Cytochrom_c3_2"/>
    <property type="match status" value="1"/>
</dbReference>
<comment type="cofactor">
    <cofactor evidence="1">
        <name>heme c</name>
        <dbReference type="ChEBI" id="CHEBI:61717"/>
    </cofactor>
</comment>
<keyword evidence="9" id="KW-0732">Signal</keyword>
<keyword evidence="6" id="KW-0574">Periplasm</keyword>
<dbReference type="GO" id="GO:0046872">
    <property type="term" value="F:metal ion binding"/>
    <property type="evidence" value="ECO:0007669"/>
    <property type="project" value="UniProtKB-KW"/>
</dbReference>
<dbReference type="Proteomes" id="UP000282060">
    <property type="component" value="Unassembled WGS sequence"/>
</dbReference>
<dbReference type="AlphaFoldDB" id="A0A3S0KKU9"/>
<keyword evidence="12" id="KW-1185">Reference proteome</keyword>
<evidence type="ECO:0000256" key="5">
    <source>
        <dbReference type="ARBA" id="ARBA00022723"/>
    </source>
</evidence>
<dbReference type="PROSITE" id="PS51257">
    <property type="entry name" value="PROKAR_LIPOPROTEIN"/>
    <property type="match status" value="1"/>
</dbReference>
<dbReference type="Gene3D" id="1.10.1130.10">
    <property type="entry name" value="Flavocytochrome C3, Chain A"/>
    <property type="match status" value="1"/>
</dbReference>
<name>A0A3S0KKU9_9GAMM</name>
<sequence>MNNKMNTALALVLGCCLALSAQARDKRDYHEMVYDSGCKSCHDQGTKTYPSDGSCLQCHDIDELAKQTARSEEDKWQNPHNNLHYGKDLPCVECHGEHAPKKPICSNCHTFKFDKHKE</sequence>
<proteinExistence type="predicted"/>
<evidence type="ECO:0000256" key="4">
    <source>
        <dbReference type="ARBA" id="ARBA00022617"/>
    </source>
</evidence>
<feature type="domain" description="Tetrahaem cytochrome" evidence="10">
    <location>
        <begin position="35"/>
        <end position="110"/>
    </location>
</feature>
<evidence type="ECO:0000256" key="2">
    <source>
        <dbReference type="ARBA" id="ARBA00004418"/>
    </source>
</evidence>
<evidence type="ECO:0000256" key="9">
    <source>
        <dbReference type="SAM" id="SignalP"/>
    </source>
</evidence>
<dbReference type="InterPro" id="IPR036280">
    <property type="entry name" value="Multihaem_cyt_sf"/>
</dbReference>
<keyword evidence="4" id="KW-0349">Heme</keyword>
<feature type="signal peptide" evidence="9">
    <location>
        <begin position="1"/>
        <end position="23"/>
    </location>
</feature>
<keyword evidence="7" id="KW-0249">Electron transport</keyword>
<accession>A0A3S0KKU9</accession>
<dbReference type="SUPFAM" id="SSF48695">
    <property type="entry name" value="Multiheme cytochromes"/>
    <property type="match status" value="1"/>
</dbReference>
<evidence type="ECO:0000259" key="10">
    <source>
        <dbReference type="Pfam" id="PF14537"/>
    </source>
</evidence>
<protein>
    <submittedName>
        <fullName evidence="11">Cytochrome C</fullName>
    </submittedName>
</protein>
<keyword evidence="3" id="KW-0813">Transport</keyword>
<dbReference type="OrthoDB" id="9153838at2"/>
<reference evidence="11 12" key="1">
    <citation type="submission" date="2018-12" db="EMBL/GenBank/DDBJ databases">
        <authorList>
            <person name="Yu L."/>
        </authorList>
    </citation>
    <scope>NUCLEOTIDE SEQUENCE [LARGE SCALE GENOMIC DNA]</scope>
    <source>
        <strain evidence="11 12">HAW-EB5</strain>
    </source>
</reference>
<dbReference type="CDD" id="cd08168">
    <property type="entry name" value="Cytochrom_C3"/>
    <property type="match status" value="1"/>
</dbReference>
<evidence type="ECO:0000313" key="11">
    <source>
        <dbReference type="EMBL" id="RTR28950.1"/>
    </source>
</evidence>
<dbReference type="GO" id="GO:0042597">
    <property type="term" value="C:periplasmic space"/>
    <property type="evidence" value="ECO:0007669"/>
    <property type="project" value="UniProtKB-SubCell"/>
</dbReference>
<evidence type="ECO:0000256" key="8">
    <source>
        <dbReference type="ARBA" id="ARBA00023004"/>
    </source>
</evidence>
<keyword evidence="5" id="KW-0479">Metal-binding</keyword>
<keyword evidence="8" id="KW-0408">Iron</keyword>
<comment type="subcellular location">
    <subcellularLocation>
        <location evidence="2">Periplasm</location>
    </subcellularLocation>
</comment>